<dbReference type="EMBL" id="AONQ01000022">
    <property type="protein sequence ID" value="EME70083.1"/>
    <property type="molecule type" value="Genomic_DNA"/>
</dbReference>
<dbReference type="STRING" id="1244869.H261_09764"/>
<dbReference type="InterPro" id="IPR036696">
    <property type="entry name" value="YdfO-like_sf"/>
</dbReference>
<comment type="caution">
    <text evidence="1">The sequence shown here is derived from an EMBL/GenBank/DDBJ whole genome shotgun (WGS) entry which is preliminary data.</text>
</comment>
<dbReference type="RefSeq" id="WP_008616883.1">
    <property type="nucleotide sequence ID" value="NZ_AONQ01000022.1"/>
</dbReference>
<dbReference type="OrthoDB" id="7571760at2"/>
<proteinExistence type="predicted"/>
<accession>M3ABD3</accession>
<keyword evidence="2" id="KW-1185">Reference proteome</keyword>
<sequence length="136" mass="14686">MDVRGAEIAQTCLNGAEDGTMTFPQIVAMLMSEGFEGYAVDYRRSCATYYRPDGDSVVLPMLRDGTPVAAAFDAVAIQAAIREAQQMAAGYTYAGFCRKVRAAGCAGYMVSFSGRRALYFGRTAEIHAELFPDQAP</sequence>
<evidence type="ECO:0000313" key="2">
    <source>
        <dbReference type="Proteomes" id="UP000011744"/>
    </source>
</evidence>
<reference evidence="1 2" key="1">
    <citation type="journal article" date="2014" name="Genome Announc.">
        <title>Draft Genome Sequence of Magnetospirillum sp. Strain SO-1, a Freshwater Magnetotactic Bacterium Isolated from the Ol'khovka River, Russia.</title>
        <authorList>
            <person name="Grouzdev D.S."/>
            <person name="Dziuba M.V."/>
            <person name="Sukhacheva M.S."/>
            <person name="Mardanov A.V."/>
            <person name="Beletskiy A.V."/>
            <person name="Kuznetsov B.B."/>
            <person name="Skryabin K.G."/>
        </authorList>
    </citation>
    <scope>NUCLEOTIDE SEQUENCE [LARGE SCALE GENOMIC DNA]</scope>
    <source>
        <strain evidence="1 2">SO-1</strain>
    </source>
</reference>
<evidence type="ECO:0000313" key="1">
    <source>
        <dbReference type="EMBL" id="EME70083.1"/>
    </source>
</evidence>
<evidence type="ECO:0008006" key="3">
    <source>
        <dbReference type="Google" id="ProtNLM"/>
    </source>
</evidence>
<protein>
    <recommendedName>
        <fullName evidence="3">Phage envelope protein</fullName>
    </recommendedName>
</protein>
<dbReference type="Proteomes" id="UP000011744">
    <property type="component" value="Unassembled WGS sequence"/>
</dbReference>
<dbReference type="SUPFAM" id="SSF160419">
    <property type="entry name" value="YdfO-like"/>
    <property type="match status" value="1"/>
</dbReference>
<dbReference type="AlphaFoldDB" id="M3ABD3"/>
<dbReference type="PATRIC" id="fig|1244869.3.peg.1973"/>
<name>M3ABD3_9PROT</name>
<gene>
    <name evidence="1" type="ORF">H261_09764</name>
</gene>
<organism evidence="1 2">
    <name type="scientific">Paramagnetospirillum caucaseum</name>
    <dbReference type="NCBI Taxonomy" id="1244869"/>
    <lineage>
        <taxon>Bacteria</taxon>
        <taxon>Pseudomonadati</taxon>
        <taxon>Pseudomonadota</taxon>
        <taxon>Alphaproteobacteria</taxon>
        <taxon>Rhodospirillales</taxon>
        <taxon>Magnetospirillaceae</taxon>
        <taxon>Paramagnetospirillum</taxon>
    </lineage>
</organism>
<dbReference type="eggNOG" id="COG5562">
    <property type="taxonomic scope" value="Bacteria"/>
</dbReference>